<feature type="domain" description="C2H2-type" evidence="8">
    <location>
        <begin position="52"/>
        <end position="80"/>
    </location>
</feature>
<dbReference type="GO" id="GO:0008270">
    <property type="term" value="F:zinc ion binding"/>
    <property type="evidence" value="ECO:0007669"/>
    <property type="project" value="UniProtKB-KW"/>
</dbReference>
<proteinExistence type="predicted"/>
<evidence type="ECO:0000256" key="6">
    <source>
        <dbReference type="PROSITE-ProRule" id="PRU00042"/>
    </source>
</evidence>
<accession>A0A238F423</accession>
<dbReference type="Gene3D" id="3.30.160.60">
    <property type="entry name" value="Classic Zinc Finger"/>
    <property type="match status" value="1"/>
</dbReference>
<dbReference type="Proteomes" id="UP000198372">
    <property type="component" value="Unassembled WGS sequence"/>
</dbReference>
<evidence type="ECO:0000256" key="3">
    <source>
        <dbReference type="ARBA" id="ARBA00022771"/>
    </source>
</evidence>
<keyword evidence="10" id="KW-1185">Reference proteome</keyword>
<dbReference type="STRING" id="269621.A0A238F423"/>
<feature type="compositionally biased region" description="Basic and acidic residues" evidence="7">
    <location>
        <begin position="356"/>
        <end position="368"/>
    </location>
</feature>
<dbReference type="AlphaFoldDB" id="A0A238F423"/>
<evidence type="ECO:0000256" key="1">
    <source>
        <dbReference type="ARBA" id="ARBA00004123"/>
    </source>
</evidence>
<dbReference type="EMBL" id="FMSP01000002">
    <property type="protein sequence ID" value="SCV67777.1"/>
    <property type="molecule type" value="Genomic_DNA"/>
</dbReference>
<dbReference type="CDD" id="cd20908">
    <property type="entry name" value="SUF4-like"/>
    <property type="match status" value="1"/>
</dbReference>
<comment type="subcellular location">
    <subcellularLocation>
        <location evidence="1">Nucleus</location>
    </subcellularLocation>
</comment>
<dbReference type="InterPro" id="IPR013087">
    <property type="entry name" value="Znf_C2H2_type"/>
</dbReference>
<name>A0A238F423_9BASI</name>
<gene>
    <name evidence="9" type="ORF">BQ2448_5388</name>
</gene>
<evidence type="ECO:0000256" key="2">
    <source>
        <dbReference type="ARBA" id="ARBA00022723"/>
    </source>
</evidence>
<keyword evidence="4" id="KW-0862">Zinc</keyword>
<keyword evidence="3 6" id="KW-0863">Zinc-finger</keyword>
<dbReference type="OrthoDB" id="1306014at2759"/>
<dbReference type="PANTHER" id="PTHR23215">
    <property type="entry name" value="ZINC FINGER PROTEIN 207"/>
    <property type="match status" value="1"/>
</dbReference>
<evidence type="ECO:0000313" key="10">
    <source>
        <dbReference type="Proteomes" id="UP000198372"/>
    </source>
</evidence>
<evidence type="ECO:0000256" key="5">
    <source>
        <dbReference type="ARBA" id="ARBA00023242"/>
    </source>
</evidence>
<dbReference type="PROSITE" id="PS00028">
    <property type="entry name" value="ZINC_FINGER_C2H2_1"/>
    <property type="match status" value="1"/>
</dbReference>
<dbReference type="GO" id="GO:0005634">
    <property type="term" value="C:nucleus"/>
    <property type="evidence" value="ECO:0007669"/>
    <property type="project" value="UniProtKB-SubCell"/>
</dbReference>
<organism evidence="9 10">
    <name type="scientific">Microbotryum intermedium</name>
    <dbReference type="NCBI Taxonomy" id="269621"/>
    <lineage>
        <taxon>Eukaryota</taxon>
        <taxon>Fungi</taxon>
        <taxon>Dikarya</taxon>
        <taxon>Basidiomycota</taxon>
        <taxon>Pucciniomycotina</taxon>
        <taxon>Microbotryomycetes</taxon>
        <taxon>Microbotryales</taxon>
        <taxon>Microbotryaceae</taxon>
        <taxon>Microbotryum</taxon>
    </lineage>
</organism>
<feature type="compositionally biased region" description="Pro residues" evidence="7">
    <location>
        <begin position="158"/>
        <end position="184"/>
    </location>
</feature>
<dbReference type="SMART" id="SM00355">
    <property type="entry name" value="ZnF_C2H2"/>
    <property type="match status" value="2"/>
</dbReference>
<feature type="region of interest" description="Disordered" evidence="7">
    <location>
        <begin position="155"/>
        <end position="213"/>
    </location>
</feature>
<keyword evidence="5" id="KW-0539">Nucleus</keyword>
<dbReference type="PANTHER" id="PTHR23215:SF0">
    <property type="entry name" value="BUB3-INTERACTING AND GLEBS MOTIF-CONTAINING PROTEIN ZNF207"/>
    <property type="match status" value="1"/>
</dbReference>
<evidence type="ECO:0000259" key="8">
    <source>
        <dbReference type="PROSITE" id="PS50157"/>
    </source>
</evidence>
<evidence type="ECO:0000256" key="4">
    <source>
        <dbReference type="ARBA" id="ARBA00022833"/>
    </source>
</evidence>
<evidence type="ECO:0000313" key="9">
    <source>
        <dbReference type="EMBL" id="SCV67777.1"/>
    </source>
</evidence>
<protein>
    <submittedName>
        <fullName evidence="9">BQ2448_5388 protein</fullName>
    </submittedName>
</protein>
<keyword evidence="2" id="KW-0479">Metal-binding</keyword>
<evidence type="ECO:0000256" key="7">
    <source>
        <dbReference type="SAM" id="MobiDB-lite"/>
    </source>
</evidence>
<sequence>MGKKSKKNKKLAAQSWSRRADHVFSSHSTGWYCDRTFEDDKVLLQHQKSKHFRCPHCPRRLNTAGGLTVHIDQVHKLGQPDRIENALPGRDTFEVEIYGMEGIPAADLAEWKKKQEEEMGVTAEQQRSKKPKYDHRPLSASEIRAQLAQHKALMSGQPLPPAPGQFRPPPPQMQMPPHGQPMMPPGFFNGPSYGGPPPPQHQPPHNFSAPPPNFSAPPPGFIPPPPPGFPGFPTGLPAPPPGFVAPPSGFLPPPGFSAPPFLPPPPGMHLPPGMPMPPPFNPAIAALPVPKPKEKLPSSAVELKPGTLLVYGDNDVSIEEKRARLAQYRVEIQKNPQGQDVGGITAAVNEASRNTGETRQRERAADLM</sequence>
<feature type="region of interest" description="Disordered" evidence="7">
    <location>
        <begin position="348"/>
        <end position="368"/>
    </location>
</feature>
<reference evidence="10" key="1">
    <citation type="submission" date="2016-09" db="EMBL/GenBank/DDBJ databases">
        <authorList>
            <person name="Jeantristanb JTB J.-T."/>
            <person name="Ricardo R."/>
        </authorList>
    </citation>
    <scope>NUCLEOTIDE SEQUENCE [LARGE SCALE GENOMIC DNA]</scope>
</reference>
<dbReference type="PROSITE" id="PS50157">
    <property type="entry name" value="ZINC_FINGER_C2H2_2"/>
    <property type="match status" value="1"/>
</dbReference>